<comment type="similarity">
    <text evidence="2">Belongs to the methyl-accepting chemotaxis (MCP) protein family.</text>
</comment>
<dbReference type="SMART" id="SM00283">
    <property type="entry name" value="MA"/>
    <property type="match status" value="1"/>
</dbReference>
<proteinExistence type="inferred from homology"/>
<dbReference type="PANTHER" id="PTHR32089">
    <property type="entry name" value="METHYL-ACCEPTING CHEMOTAXIS PROTEIN MCPB"/>
    <property type="match status" value="1"/>
</dbReference>
<evidence type="ECO:0000259" key="4">
    <source>
        <dbReference type="PROSITE" id="PS50111"/>
    </source>
</evidence>
<evidence type="ECO:0000256" key="2">
    <source>
        <dbReference type="ARBA" id="ARBA00029447"/>
    </source>
</evidence>
<gene>
    <name evidence="5" type="ORF">E6W36_03670</name>
</gene>
<organism evidence="5 6">
    <name type="scientific">Hankyongella ginsenosidimutans</name>
    <dbReference type="NCBI Taxonomy" id="1763828"/>
    <lineage>
        <taxon>Bacteria</taxon>
        <taxon>Pseudomonadati</taxon>
        <taxon>Pseudomonadota</taxon>
        <taxon>Alphaproteobacteria</taxon>
        <taxon>Sphingomonadales</taxon>
        <taxon>Sphingomonadaceae</taxon>
        <taxon>Hankyongella</taxon>
    </lineage>
</organism>
<feature type="domain" description="Methyl-accepting transducer" evidence="4">
    <location>
        <begin position="1"/>
        <end position="135"/>
    </location>
</feature>
<dbReference type="GO" id="GO:0016020">
    <property type="term" value="C:membrane"/>
    <property type="evidence" value="ECO:0007669"/>
    <property type="project" value="InterPro"/>
</dbReference>
<dbReference type="AlphaFoldDB" id="A0A4D7C8L9"/>
<dbReference type="Gene3D" id="1.10.287.950">
    <property type="entry name" value="Methyl-accepting chemotaxis protein"/>
    <property type="match status" value="1"/>
</dbReference>
<dbReference type="GO" id="GO:0004888">
    <property type="term" value="F:transmembrane signaling receptor activity"/>
    <property type="evidence" value="ECO:0007669"/>
    <property type="project" value="InterPro"/>
</dbReference>
<evidence type="ECO:0000256" key="1">
    <source>
        <dbReference type="ARBA" id="ARBA00023224"/>
    </source>
</evidence>
<dbReference type="InterPro" id="IPR004089">
    <property type="entry name" value="MCPsignal_dom"/>
</dbReference>
<dbReference type="GO" id="GO:0006935">
    <property type="term" value="P:chemotaxis"/>
    <property type="evidence" value="ECO:0007669"/>
    <property type="project" value="InterPro"/>
</dbReference>
<accession>A0A4D7C8L9</accession>
<dbReference type="KEGG" id="hgn:E6W36_03670"/>
<keyword evidence="1 3" id="KW-0807">Transducer</keyword>
<dbReference type="GO" id="GO:0007165">
    <property type="term" value="P:signal transduction"/>
    <property type="evidence" value="ECO:0007669"/>
    <property type="project" value="UniProtKB-KW"/>
</dbReference>
<reference evidence="6" key="1">
    <citation type="submission" date="2019-04" db="EMBL/GenBank/DDBJ databases">
        <title>Complete genome sequence of Sphingomonas sp. W1-2-3.</title>
        <authorList>
            <person name="Im W.T."/>
        </authorList>
    </citation>
    <scope>NUCLEOTIDE SEQUENCE [LARGE SCALE GENOMIC DNA]</scope>
    <source>
        <strain evidence="6">W1-2-3</strain>
    </source>
</reference>
<dbReference type="PROSITE" id="PS50111">
    <property type="entry name" value="CHEMOTAXIS_TRANSDUC_2"/>
    <property type="match status" value="1"/>
</dbReference>
<dbReference type="Pfam" id="PF00015">
    <property type="entry name" value="MCPsignal"/>
    <property type="match status" value="1"/>
</dbReference>
<dbReference type="SUPFAM" id="SSF58104">
    <property type="entry name" value="Methyl-accepting chemotaxis protein (MCP) signaling domain"/>
    <property type="match status" value="1"/>
</dbReference>
<evidence type="ECO:0000256" key="3">
    <source>
        <dbReference type="PROSITE-ProRule" id="PRU00284"/>
    </source>
</evidence>
<dbReference type="EMBL" id="CP039704">
    <property type="protein sequence ID" value="QCI79007.1"/>
    <property type="molecule type" value="Genomic_DNA"/>
</dbReference>
<dbReference type="Proteomes" id="UP000298714">
    <property type="component" value="Chromosome"/>
</dbReference>
<protein>
    <recommendedName>
        <fullName evidence="4">Methyl-accepting transducer domain-containing protein</fullName>
    </recommendedName>
</protein>
<sequence length="155" mass="16030">MGSVTQLIAQIASQTNLLALNATIEAARAGEAGRGFAVVAAEVKALANQTTKATADIAQHIKDIQASSTATAQAIQEISRVITTVSEVNSSIAGAIEEQTATTREVSSNLNGFQGAAELVGQSSGTVLLRSQSLSDKATDLQEKVDRFLLSARAM</sequence>
<dbReference type="PRINTS" id="PR00260">
    <property type="entry name" value="CHEMTRNSDUCR"/>
</dbReference>
<dbReference type="PANTHER" id="PTHR32089:SF112">
    <property type="entry name" value="LYSOZYME-LIKE PROTEIN-RELATED"/>
    <property type="match status" value="1"/>
</dbReference>
<dbReference type="InterPro" id="IPR004090">
    <property type="entry name" value="Chemotax_Me-accpt_rcpt"/>
</dbReference>
<evidence type="ECO:0000313" key="5">
    <source>
        <dbReference type="EMBL" id="QCI79007.1"/>
    </source>
</evidence>
<keyword evidence="6" id="KW-1185">Reference proteome</keyword>
<name>A0A4D7C8L9_9SPHN</name>
<evidence type="ECO:0000313" key="6">
    <source>
        <dbReference type="Proteomes" id="UP000298714"/>
    </source>
</evidence>